<keyword evidence="1" id="KW-0812">Transmembrane</keyword>
<keyword evidence="1" id="KW-0472">Membrane</keyword>
<dbReference type="GO" id="GO:0003735">
    <property type="term" value="F:structural constituent of ribosome"/>
    <property type="evidence" value="ECO:0007669"/>
    <property type="project" value="InterPro"/>
</dbReference>
<dbReference type="Proteomes" id="UP000252585">
    <property type="component" value="Unassembled WGS sequence"/>
</dbReference>
<reference evidence="2 3" key="1">
    <citation type="submission" date="2018-07" db="EMBL/GenBank/DDBJ databases">
        <title>Genomic Encyclopedia of Type Strains, Phase IV (KMG-IV): sequencing the most valuable type-strain genomes for metagenomic binning, comparative biology and taxonomic classification.</title>
        <authorList>
            <person name="Goeker M."/>
        </authorList>
    </citation>
    <scope>NUCLEOTIDE SEQUENCE [LARGE SCALE GENOMIC DNA]</scope>
    <source>
        <strain evidence="2 3">DSM 27696</strain>
    </source>
</reference>
<organism evidence="2 3">
    <name type="scientific">Saliterribacillus persicus</name>
    <dbReference type="NCBI Taxonomy" id="930114"/>
    <lineage>
        <taxon>Bacteria</taxon>
        <taxon>Bacillati</taxon>
        <taxon>Bacillota</taxon>
        <taxon>Bacilli</taxon>
        <taxon>Bacillales</taxon>
        <taxon>Bacillaceae</taxon>
        <taxon>Saliterribacillus</taxon>
    </lineage>
</organism>
<feature type="transmembrane region" description="Helical" evidence="1">
    <location>
        <begin position="40"/>
        <end position="58"/>
    </location>
</feature>
<dbReference type="InterPro" id="IPR020798">
    <property type="entry name" value="Ribosomal_uL16_CS"/>
</dbReference>
<feature type="transmembrane region" description="Helical" evidence="1">
    <location>
        <begin position="7"/>
        <end position="28"/>
    </location>
</feature>
<dbReference type="RefSeq" id="WP_170132914.1">
    <property type="nucleotide sequence ID" value="NZ_QPJJ01000004.1"/>
</dbReference>
<name>A0A368Y0J7_9BACI</name>
<dbReference type="GO" id="GO:0006412">
    <property type="term" value="P:translation"/>
    <property type="evidence" value="ECO:0007669"/>
    <property type="project" value="InterPro"/>
</dbReference>
<sequence>MRLVLELFRFTFIFLLLSVVLSIISYMIYYPLIGEKAESYFSGTGAIAALIIVFFLYRRMGWGKGSIDKFILSLSIGFVVLFVILIPDFAPAVQHSSRYIYTYGFPLNFLTVYNEAGAKFLLPNLFSGGSISMDMGIVLNILIFYFPLHFLFKKTNFLTKVKGIKRQSYGESR</sequence>
<feature type="transmembrane region" description="Helical" evidence="1">
    <location>
        <begin position="70"/>
        <end position="90"/>
    </location>
</feature>
<dbReference type="GO" id="GO:0005840">
    <property type="term" value="C:ribosome"/>
    <property type="evidence" value="ECO:0007669"/>
    <property type="project" value="InterPro"/>
</dbReference>
<dbReference type="PROSITE" id="PS00701">
    <property type="entry name" value="RIBOSOMAL_L16_2"/>
    <property type="match status" value="1"/>
</dbReference>
<keyword evidence="1" id="KW-1133">Transmembrane helix</keyword>
<dbReference type="EMBL" id="QPJJ01000004">
    <property type="protein sequence ID" value="RCW73219.1"/>
    <property type="molecule type" value="Genomic_DNA"/>
</dbReference>
<protein>
    <submittedName>
        <fullName evidence="2">Uncharacterized protein</fullName>
    </submittedName>
</protein>
<evidence type="ECO:0000256" key="1">
    <source>
        <dbReference type="SAM" id="Phobius"/>
    </source>
</evidence>
<evidence type="ECO:0000313" key="3">
    <source>
        <dbReference type="Proteomes" id="UP000252585"/>
    </source>
</evidence>
<accession>A0A368Y0J7</accession>
<proteinExistence type="predicted"/>
<comment type="caution">
    <text evidence="2">The sequence shown here is derived from an EMBL/GenBank/DDBJ whole genome shotgun (WGS) entry which is preliminary data.</text>
</comment>
<feature type="transmembrane region" description="Helical" evidence="1">
    <location>
        <begin position="131"/>
        <end position="152"/>
    </location>
</feature>
<gene>
    <name evidence="2" type="ORF">DFR57_104217</name>
</gene>
<dbReference type="AlphaFoldDB" id="A0A368Y0J7"/>
<evidence type="ECO:0000313" key="2">
    <source>
        <dbReference type="EMBL" id="RCW73219.1"/>
    </source>
</evidence>
<keyword evidence="3" id="KW-1185">Reference proteome</keyword>